<proteinExistence type="inferred from homology"/>
<evidence type="ECO:0000256" key="4">
    <source>
        <dbReference type="ARBA" id="ARBA00022741"/>
    </source>
</evidence>
<evidence type="ECO:0000313" key="10">
    <source>
        <dbReference type="EMBL" id="QOY51571.1"/>
    </source>
</evidence>
<dbReference type="GO" id="GO:0004141">
    <property type="term" value="F:dethiobiotin synthase activity"/>
    <property type="evidence" value="ECO:0007669"/>
    <property type="project" value="UniProtKB-UniRule"/>
</dbReference>
<protein>
    <recommendedName>
        <fullName evidence="9">ATP-dependent dethiobiotin synthetase BioD</fullName>
        <ecNumber evidence="9">6.3.3.3</ecNumber>
    </recommendedName>
    <alternativeName>
        <fullName evidence="9">DTB synthetase</fullName>
        <shortName evidence="9">DTBS</shortName>
    </alternativeName>
    <alternativeName>
        <fullName evidence="9">Dethiobiotin synthase</fullName>
    </alternativeName>
</protein>
<dbReference type="PIRSF" id="PIRSF006755">
    <property type="entry name" value="DTB_synth"/>
    <property type="match status" value="1"/>
</dbReference>
<evidence type="ECO:0000256" key="2">
    <source>
        <dbReference type="ARBA" id="ARBA00022598"/>
    </source>
</evidence>
<keyword evidence="7 9" id="KW-0460">Magnesium</keyword>
<dbReference type="Proteomes" id="UP000593994">
    <property type="component" value="Chromosome"/>
</dbReference>
<feature type="binding site" evidence="9">
    <location>
        <position position="17"/>
    </location>
    <ligand>
        <name>Mg(2+)</name>
        <dbReference type="ChEBI" id="CHEBI:18420"/>
    </ligand>
</feature>
<accession>A0A7S7LU70</accession>
<organism evidence="10 11">
    <name type="scientific">Candidatus Sulfurimonas baltica</name>
    <dbReference type="NCBI Taxonomy" id="2740404"/>
    <lineage>
        <taxon>Bacteria</taxon>
        <taxon>Pseudomonadati</taxon>
        <taxon>Campylobacterota</taxon>
        <taxon>Epsilonproteobacteria</taxon>
        <taxon>Campylobacterales</taxon>
        <taxon>Sulfurimonadaceae</taxon>
        <taxon>Sulfurimonas</taxon>
    </lineage>
</organism>
<evidence type="ECO:0000256" key="9">
    <source>
        <dbReference type="HAMAP-Rule" id="MF_00336"/>
    </source>
</evidence>
<dbReference type="GO" id="GO:0000287">
    <property type="term" value="F:magnesium ion binding"/>
    <property type="evidence" value="ECO:0007669"/>
    <property type="project" value="UniProtKB-UniRule"/>
</dbReference>
<feature type="active site" evidence="9">
    <location>
        <position position="38"/>
    </location>
</feature>
<dbReference type="HAMAP" id="MF_00336">
    <property type="entry name" value="BioD"/>
    <property type="match status" value="1"/>
</dbReference>
<dbReference type="SUPFAM" id="SSF52540">
    <property type="entry name" value="P-loop containing nucleoside triphosphate hydrolases"/>
    <property type="match status" value="1"/>
</dbReference>
<dbReference type="InterPro" id="IPR004472">
    <property type="entry name" value="DTB_synth_BioD"/>
</dbReference>
<evidence type="ECO:0000313" key="11">
    <source>
        <dbReference type="Proteomes" id="UP000593994"/>
    </source>
</evidence>
<comment type="similarity">
    <text evidence="9">Belongs to the dethiobiotin synthetase family.</text>
</comment>
<dbReference type="GO" id="GO:0005829">
    <property type="term" value="C:cytosol"/>
    <property type="evidence" value="ECO:0007669"/>
    <property type="project" value="TreeGrafter"/>
</dbReference>
<reference evidence="10 11" key="1">
    <citation type="submission" date="2020-05" db="EMBL/GenBank/DDBJ databases">
        <title>Sulfurimonas marisnigri, sp. nov., and Sulfurimonas baltica, sp. nov., manganese oxide reducing chemolithoautotrophs of the class Epsilonproteobacteria isolated from the pelagic redoxclines of the Black and Baltic Seas and emended description of the genus Sulfurimonas.</title>
        <authorList>
            <person name="Henkel J.V."/>
            <person name="Laudan C."/>
            <person name="Werner J."/>
            <person name="Neu T."/>
            <person name="Plewe S."/>
            <person name="Sproer C."/>
            <person name="Bunk B."/>
            <person name="Schulz-Vogt H.N."/>
        </authorList>
    </citation>
    <scope>NUCLEOTIDE SEQUENCE [LARGE SCALE GENOMIC DNA]</scope>
    <source>
        <strain evidence="10 11">GD2</strain>
    </source>
</reference>
<name>A0A7S7LU70_9BACT</name>
<dbReference type="UniPathway" id="UPA00078">
    <property type="reaction ID" value="UER00161"/>
</dbReference>
<feature type="binding site" evidence="9">
    <location>
        <position position="42"/>
    </location>
    <ligand>
        <name>substrate</name>
    </ligand>
</feature>
<dbReference type="NCBIfam" id="TIGR00347">
    <property type="entry name" value="bioD"/>
    <property type="match status" value="1"/>
</dbReference>
<dbReference type="PANTHER" id="PTHR43210:SF2">
    <property type="entry name" value="ATP-DEPENDENT DETHIOBIOTIN SYNTHETASE BIOD 2"/>
    <property type="match status" value="1"/>
</dbReference>
<evidence type="ECO:0000256" key="3">
    <source>
        <dbReference type="ARBA" id="ARBA00022723"/>
    </source>
</evidence>
<dbReference type="GO" id="GO:0005524">
    <property type="term" value="F:ATP binding"/>
    <property type="evidence" value="ECO:0007669"/>
    <property type="project" value="UniProtKB-UniRule"/>
</dbReference>
<evidence type="ECO:0000256" key="5">
    <source>
        <dbReference type="ARBA" id="ARBA00022756"/>
    </source>
</evidence>
<dbReference type="KEGG" id="sbal:HUE88_10685"/>
<comment type="catalytic activity">
    <reaction evidence="8">
        <text>(7R,8S)-8-amino-7-(carboxyamino)nonanoate + ATP = (4R,5S)-dethiobiotin + ADP + phosphate + H(+)</text>
        <dbReference type="Rhea" id="RHEA:63684"/>
        <dbReference type="ChEBI" id="CHEBI:15378"/>
        <dbReference type="ChEBI" id="CHEBI:30616"/>
        <dbReference type="ChEBI" id="CHEBI:43474"/>
        <dbReference type="ChEBI" id="CHEBI:149470"/>
        <dbReference type="ChEBI" id="CHEBI:149473"/>
        <dbReference type="ChEBI" id="CHEBI:456216"/>
    </reaction>
</comment>
<keyword evidence="11" id="KW-1185">Reference proteome</keyword>
<comment type="caution">
    <text evidence="9">Lacks conserved residue(s) required for the propagation of feature annotation.</text>
</comment>
<feature type="binding site" evidence="9">
    <location>
        <begin position="13"/>
        <end position="18"/>
    </location>
    <ligand>
        <name>ATP</name>
        <dbReference type="ChEBI" id="CHEBI:30616"/>
    </ligand>
</feature>
<feature type="binding site" evidence="9">
    <location>
        <begin position="115"/>
        <end position="118"/>
    </location>
    <ligand>
        <name>ATP</name>
        <dbReference type="ChEBI" id="CHEBI:30616"/>
    </ligand>
</feature>
<evidence type="ECO:0000256" key="6">
    <source>
        <dbReference type="ARBA" id="ARBA00022840"/>
    </source>
</evidence>
<dbReference type="EC" id="6.3.3.3" evidence="9"/>
<dbReference type="Pfam" id="PF13500">
    <property type="entry name" value="AAA_26"/>
    <property type="match status" value="1"/>
</dbReference>
<dbReference type="EMBL" id="CP054492">
    <property type="protein sequence ID" value="QOY51571.1"/>
    <property type="molecule type" value="Genomic_DNA"/>
</dbReference>
<dbReference type="PANTHER" id="PTHR43210">
    <property type="entry name" value="DETHIOBIOTIN SYNTHETASE"/>
    <property type="match status" value="1"/>
</dbReference>
<evidence type="ECO:0000256" key="8">
    <source>
        <dbReference type="ARBA" id="ARBA00047386"/>
    </source>
</evidence>
<dbReference type="AlphaFoldDB" id="A0A7S7LU70"/>
<gene>
    <name evidence="9 10" type="primary">bioD</name>
    <name evidence="10" type="ORF">HUE88_10685</name>
</gene>
<keyword evidence="2 9" id="KW-0436">Ligase</keyword>
<dbReference type="CDD" id="cd03109">
    <property type="entry name" value="DTBS"/>
    <property type="match status" value="1"/>
</dbReference>
<comment type="function">
    <text evidence="9">Catalyzes a mechanistically unusual reaction, the ATP-dependent insertion of CO2 between the N7 and N8 nitrogen atoms of 7,8-diaminopelargonic acid (DAPA, also called 7,8-diammoniononanoate) to form a ureido ring.</text>
</comment>
<keyword evidence="3 9" id="KW-0479">Metal-binding</keyword>
<dbReference type="RefSeq" id="WP_194368884.1">
    <property type="nucleotide sequence ID" value="NZ_CP054492.1"/>
</dbReference>
<keyword evidence="5 9" id="KW-0093">Biotin biosynthesis</keyword>
<comment type="subunit">
    <text evidence="9">Homodimer.</text>
</comment>
<feature type="binding site" evidence="9">
    <location>
        <position position="50"/>
    </location>
    <ligand>
        <name>ATP</name>
        <dbReference type="ChEBI" id="CHEBI:30616"/>
    </ligand>
</feature>
<sequence length="217" mass="24356">MTKRIFVTATNTDIGKTYTTKLIMKEFASRGFRVGVIKPIETGVQIKAADGEELLKCIKEINKEFSELHLEDIVPITYELPAAPYVASSGKKLDLKKIDEAIEKIEKLCDVLIIEGAGGLYVPLDEEYMIIDLIKYFRASALFVTHCSLGCINDTLLSKKALEDKKIPHVIAFNCRKNDDSFSVVSEPYFLKTGVEVLKVDKNIDTICDVLYNLQII</sequence>
<dbReference type="GO" id="GO:0009102">
    <property type="term" value="P:biotin biosynthetic process"/>
    <property type="evidence" value="ECO:0007669"/>
    <property type="project" value="UniProtKB-UniRule"/>
</dbReference>
<evidence type="ECO:0000256" key="1">
    <source>
        <dbReference type="ARBA" id="ARBA00022490"/>
    </source>
</evidence>
<feature type="binding site" evidence="9">
    <location>
        <position position="50"/>
    </location>
    <ligand>
        <name>Mg(2+)</name>
        <dbReference type="ChEBI" id="CHEBI:18420"/>
    </ligand>
</feature>
<feature type="binding site" evidence="9">
    <location>
        <position position="115"/>
    </location>
    <ligand>
        <name>Mg(2+)</name>
        <dbReference type="ChEBI" id="CHEBI:18420"/>
    </ligand>
</feature>
<comment type="catalytic activity">
    <reaction evidence="9">
        <text>(7R,8S)-7,8-diammoniononanoate + CO2 + ATP = (4R,5S)-dethiobiotin + ADP + phosphate + 3 H(+)</text>
        <dbReference type="Rhea" id="RHEA:15805"/>
        <dbReference type="ChEBI" id="CHEBI:15378"/>
        <dbReference type="ChEBI" id="CHEBI:16526"/>
        <dbReference type="ChEBI" id="CHEBI:30616"/>
        <dbReference type="ChEBI" id="CHEBI:43474"/>
        <dbReference type="ChEBI" id="CHEBI:149469"/>
        <dbReference type="ChEBI" id="CHEBI:149473"/>
        <dbReference type="ChEBI" id="CHEBI:456216"/>
        <dbReference type="EC" id="6.3.3.3"/>
    </reaction>
</comment>
<dbReference type="InterPro" id="IPR027417">
    <property type="entry name" value="P-loop_NTPase"/>
</dbReference>
<comment type="pathway">
    <text evidence="9">Cofactor biosynthesis; biotin biosynthesis; biotin from 7,8-diaminononanoate: step 1/2.</text>
</comment>
<keyword evidence="1 9" id="KW-0963">Cytoplasm</keyword>
<dbReference type="Gene3D" id="3.40.50.300">
    <property type="entry name" value="P-loop containing nucleotide triphosphate hydrolases"/>
    <property type="match status" value="1"/>
</dbReference>
<keyword evidence="4 9" id="KW-0547">Nucleotide-binding</keyword>
<evidence type="ECO:0000256" key="7">
    <source>
        <dbReference type="ARBA" id="ARBA00022842"/>
    </source>
</evidence>
<comment type="cofactor">
    <cofactor evidence="9">
        <name>Mg(2+)</name>
        <dbReference type="ChEBI" id="CHEBI:18420"/>
    </cofactor>
</comment>
<keyword evidence="6 9" id="KW-0067">ATP-binding</keyword>
<comment type="subcellular location">
    <subcellularLocation>
        <location evidence="9">Cytoplasm</location>
    </subcellularLocation>
</comment>